<organism evidence="1">
    <name type="scientific">viral metagenome</name>
    <dbReference type="NCBI Taxonomy" id="1070528"/>
    <lineage>
        <taxon>unclassified sequences</taxon>
        <taxon>metagenomes</taxon>
        <taxon>organismal metagenomes</taxon>
    </lineage>
</organism>
<dbReference type="EMBL" id="MT145094">
    <property type="protein sequence ID" value="QJI03505.1"/>
    <property type="molecule type" value="Genomic_DNA"/>
</dbReference>
<name>A0A6M3XZQ9_9ZZZZ</name>
<sequence length="196" mass="22807">MKKIYVVTQGEYSDYRIVAICSTEDKAKIMRRHQKGDIYAHERARIETFVLDKEADLAAQGYWFWTIGMERDGTVSRCQKGSISNRNRGIGEARTSFVKALTNNAGEKMKSYLWCEFYAKTEKQAIKIVNDRRRQAIAGNKWPADKWDPKEVKRKKAEWKKREDEADAHYRKYPPPVLKLAGFTYASTKMPKLEGE</sequence>
<accession>A0A6M3XZQ9</accession>
<protein>
    <submittedName>
        <fullName evidence="1">Uncharacterized protein</fullName>
    </submittedName>
</protein>
<evidence type="ECO:0000313" key="1">
    <source>
        <dbReference type="EMBL" id="QJI03505.1"/>
    </source>
</evidence>
<gene>
    <name evidence="1" type="ORF">TM448B04599_0002</name>
</gene>
<reference evidence="1" key="1">
    <citation type="submission" date="2020-03" db="EMBL/GenBank/DDBJ databases">
        <title>The deep terrestrial virosphere.</title>
        <authorList>
            <person name="Holmfeldt K."/>
            <person name="Nilsson E."/>
            <person name="Simone D."/>
            <person name="Lopez-Fernandez M."/>
            <person name="Wu X."/>
            <person name="de Brujin I."/>
            <person name="Lundin D."/>
            <person name="Andersson A."/>
            <person name="Bertilsson S."/>
            <person name="Dopson M."/>
        </authorList>
    </citation>
    <scope>NUCLEOTIDE SEQUENCE</scope>
    <source>
        <strain evidence="1">TM448B04599</strain>
    </source>
</reference>
<dbReference type="AlphaFoldDB" id="A0A6M3XZQ9"/>
<proteinExistence type="predicted"/>